<dbReference type="HAMAP" id="MF_00337">
    <property type="entry name" value="Exonuc_7_S"/>
    <property type="match status" value="1"/>
</dbReference>
<dbReference type="GO" id="GO:0009318">
    <property type="term" value="C:exodeoxyribonuclease VII complex"/>
    <property type="evidence" value="ECO:0007669"/>
    <property type="project" value="UniProtKB-UniRule"/>
</dbReference>
<evidence type="ECO:0000256" key="6">
    <source>
        <dbReference type="HAMAP-Rule" id="MF_00337"/>
    </source>
</evidence>
<evidence type="ECO:0000256" key="2">
    <source>
        <dbReference type="ARBA" id="ARBA00022490"/>
    </source>
</evidence>
<evidence type="ECO:0000313" key="10">
    <source>
        <dbReference type="Proteomes" id="UP000285567"/>
    </source>
</evidence>
<protein>
    <recommendedName>
        <fullName evidence="6">Exodeoxyribonuclease 7 small subunit</fullName>
        <ecNumber evidence="6">3.1.11.6</ecNumber>
    </recommendedName>
    <alternativeName>
        <fullName evidence="6">Exodeoxyribonuclease VII small subunit</fullName>
        <shortName evidence="6">Exonuclease VII small subunit</shortName>
    </alternativeName>
</protein>
<name>A0A418IL62_STAXY</name>
<dbReference type="PANTHER" id="PTHR34137:SF1">
    <property type="entry name" value="EXODEOXYRIBONUCLEASE 7 SMALL SUBUNIT"/>
    <property type="match status" value="1"/>
</dbReference>
<evidence type="ECO:0000256" key="5">
    <source>
        <dbReference type="ARBA" id="ARBA00022839"/>
    </source>
</evidence>
<dbReference type="AlphaFoldDB" id="A0A418IL62"/>
<keyword evidence="3 6" id="KW-0540">Nuclease</keyword>
<dbReference type="PANTHER" id="PTHR34137">
    <property type="entry name" value="EXODEOXYRIBONUCLEASE 7 SMALL SUBUNIT"/>
    <property type="match status" value="1"/>
</dbReference>
<dbReference type="NCBIfam" id="TIGR01280">
    <property type="entry name" value="xseB"/>
    <property type="match status" value="1"/>
</dbReference>
<dbReference type="InterPro" id="IPR003761">
    <property type="entry name" value="Exonuc_VII_S"/>
</dbReference>
<dbReference type="RefSeq" id="WP_026113588.1">
    <property type="nucleotide sequence ID" value="NZ_CABIWF010000001.1"/>
</dbReference>
<keyword evidence="2 6" id="KW-0963">Cytoplasm</keyword>
<keyword evidence="4 6" id="KW-0378">Hydrolase</keyword>
<reference evidence="9 10" key="1">
    <citation type="journal article" date="2016" name="Front. Microbiol.">
        <title>Comprehensive Phylogenetic Analysis of Bovine Non-aureus Staphylococci Species Based on Whole-Genome Sequencing.</title>
        <authorList>
            <person name="Naushad S."/>
            <person name="Barkema H.W."/>
            <person name="Luby C."/>
            <person name="Condas L.A."/>
            <person name="Nobrega D.B."/>
            <person name="Carson D.A."/>
            <person name="De Buck J."/>
        </authorList>
    </citation>
    <scope>NUCLEOTIDE SEQUENCE [LARGE SCALE GENOMIC DNA]</scope>
    <source>
        <strain evidence="9 10">SNUC 102</strain>
    </source>
</reference>
<dbReference type="Gene3D" id="1.10.287.1040">
    <property type="entry name" value="Exonuclease VII, small subunit"/>
    <property type="match status" value="1"/>
</dbReference>
<evidence type="ECO:0000256" key="1">
    <source>
        <dbReference type="ARBA" id="ARBA00009998"/>
    </source>
</evidence>
<accession>A0A418IL62</accession>
<keyword evidence="10" id="KW-1185">Reference proteome</keyword>
<proteinExistence type="inferred from homology"/>
<dbReference type="GO" id="GO:0008855">
    <property type="term" value="F:exodeoxyribonuclease VII activity"/>
    <property type="evidence" value="ECO:0007669"/>
    <property type="project" value="UniProtKB-UniRule"/>
</dbReference>
<dbReference type="NCBIfam" id="NF010671">
    <property type="entry name" value="PRK14068.1"/>
    <property type="match status" value="1"/>
</dbReference>
<dbReference type="InterPro" id="IPR037004">
    <property type="entry name" value="Exonuc_VII_ssu_sf"/>
</dbReference>
<dbReference type="GO" id="GO:0006308">
    <property type="term" value="P:DNA catabolic process"/>
    <property type="evidence" value="ECO:0007669"/>
    <property type="project" value="UniProtKB-UniRule"/>
</dbReference>
<sequence>MSNSNTQSFEEMMKELENIVQKLDNENVSLEESLNLYQRGMKLSATCDETLKDAEKKVNELMADEHTDNNDDGVKEDTENE</sequence>
<evidence type="ECO:0000256" key="8">
    <source>
        <dbReference type="SAM" id="MobiDB-lite"/>
    </source>
</evidence>
<dbReference type="GO" id="GO:0005829">
    <property type="term" value="C:cytosol"/>
    <property type="evidence" value="ECO:0007669"/>
    <property type="project" value="TreeGrafter"/>
</dbReference>
<feature type="coiled-coil region" evidence="7">
    <location>
        <begin position="6"/>
        <end position="40"/>
    </location>
</feature>
<comment type="subunit">
    <text evidence="6">Heterooligomer composed of large and small subunits.</text>
</comment>
<dbReference type="Proteomes" id="UP000285567">
    <property type="component" value="Unassembled WGS sequence"/>
</dbReference>
<dbReference type="NCBIfam" id="NF002140">
    <property type="entry name" value="PRK00977.1-4"/>
    <property type="match status" value="1"/>
</dbReference>
<gene>
    <name evidence="6" type="primary">xseB</name>
    <name evidence="9" type="ORF">BU097_11640</name>
</gene>
<comment type="subcellular location">
    <subcellularLocation>
        <location evidence="6">Cytoplasm</location>
    </subcellularLocation>
</comment>
<feature type="region of interest" description="Disordered" evidence="8">
    <location>
        <begin position="60"/>
        <end position="81"/>
    </location>
</feature>
<dbReference type="OrthoDB" id="9798666at2"/>
<keyword evidence="5 6" id="KW-0269">Exonuclease</keyword>
<evidence type="ECO:0000256" key="4">
    <source>
        <dbReference type="ARBA" id="ARBA00022801"/>
    </source>
</evidence>
<comment type="similarity">
    <text evidence="1 6">Belongs to the XseB family.</text>
</comment>
<keyword evidence="7" id="KW-0175">Coiled coil</keyword>
<dbReference type="Pfam" id="PF02609">
    <property type="entry name" value="Exonuc_VII_S"/>
    <property type="match status" value="1"/>
</dbReference>
<dbReference type="SUPFAM" id="SSF116842">
    <property type="entry name" value="XseB-like"/>
    <property type="match status" value="1"/>
</dbReference>
<dbReference type="EC" id="3.1.11.6" evidence="6"/>
<comment type="caution">
    <text evidence="9">The sequence shown here is derived from an EMBL/GenBank/DDBJ whole genome shotgun (WGS) entry which is preliminary data.</text>
</comment>
<evidence type="ECO:0000256" key="3">
    <source>
        <dbReference type="ARBA" id="ARBA00022722"/>
    </source>
</evidence>
<dbReference type="EMBL" id="QXUL01000069">
    <property type="protein sequence ID" value="RIN08570.1"/>
    <property type="molecule type" value="Genomic_DNA"/>
</dbReference>
<evidence type="ECO:0000313" key="9">
    <source>
        <dbReference type="EMBL" id="RIN08570.1"/>
    </source>
</evidence>
<comment type="function">
    <text evidence="6">Bidirectionally degrades single-stranded DNA into large acid-insoluble oligonucleotides, which are then degraded further into small acid-soluble oligonucleotides.</text>
</comment>
<dbReference type="PIRSF" id="PIRSF006488">
    <property type="entry name" value="Exonuc_VII_S"/>
    <property type="match status" value="1"/>
</dbReference>
<organism evidence="9 10">
    <name type="scientific">Staphylococcus xylosus</name>
    <dbReference type="NCBI Taxonomy" id="1288"/>
    <lineage>
        <taxon>Bacteria</taxon>
        <taxon>Bacillati</taxon>
        <taxon>Bacillota</taxon>
        <taxon>Bacilli</taxon>
        <taxon>Bacillales</taxon>
        <taxon>Staphylococcaceae</taxon>
        <taxon>Staphylococcus</taxon>
    </lineage>
</organism>
<evidence type="ECO:0000256" key="7">
    <source>
        <dbReference type="SAM" id="Coils"/>
    </source>
</evidence>
<comment type="catalytic activity">
    <reaction evidence="6">
        <text>Exonucleolytic cleavage in either 5'- to 3'- or 3'- to 5'-direction to yield nucleoside 5'-phosphates.</text>
        <dbReference type="EC" id="3.1.11.6"/>
    </reaction>
</comment>